<protein>
    <submittedName>
        <fullName evidence="1">Uncharacterized protein</fullName>
    </submittedName>
</protein>
<gene>
    <name evidence="1" type="ORF">DSO57_1027855</name>
</gene>
<organism evidence="1 2">
    <name type="scientific">Entomophthora muscae</name>
    <dbReference type="NCBI Taxonomy" id="34485"/>
    <lineage>
        <taxon>Eukaryota</taxon>
        <taxon>Fungi</taxon>
        <taxon>Fungi incertae sedis</taxon>
        <taxon>Zoopagomycota</taxon>
        <taxon>Entomophthoromycotina</taxon>
        <taxon>Entomophthoromycetes</taxon>
        <taxon>Entomophthorales</taxon>
        <taxon>Entomophthoraceae</taxon>
        <taxon>Entomophthora</taxon>
    </lineage>
</organism>
<dbReference type="EMBL" id="QTSX02005143">
    <property type="protein sequence ID" value="KAJ9060731.1"/>
    <property type="molecule type" value="Genomic_DNA"/>
</dbReference>
<name>A0ACC2SER0_9FUNG</name>
<comment type="caution">
    <text evidence="1">The sequence shown here is derived from an EMBL/GenBank/DDBJ whole genome shotgun (WGS) entry which is preliminary data.</text>
</comment>
<sequence length="167" mass="19628">MKKVKNFQTKHKALLYCREPRLFLGRQSQWHEDFSRFWIKYKFIKEHYNHLTDALSCNPAHLPNVKLEQEFNTRIFIPKGQILSEPTLLAPSVEQKGHMMKMDLASKVKLLQPLYLRYNQLLQMVSSSAFQEFHYAVSEGILHFMIQVWVPEGTIRGKSSIYTATTP</sequence>
<reference evidence="1" key="1">
    <citation type="submission" date="2022-04" db="EMBL/GenBank/DDBJ databases">
        <title>Genome of the entomopathogenic fungus Entomophthora muscae.</title>
        <authorList>
            <person name="Elya C."/>
            <person name="Lovett B.R."/>
            <person name="Lee E."/>
            <person name="Macias A.M."/>
            <person name="Hajek A.E."/>
            <person name="De Bivort B.L."/>
            <person name="Kasson M.T."/>
            <person name="De Fine Licht H.H."/>
            <person name="Stajich J.E."/>
        </authorList>
    </citation>
    <scope>NUCLEOTIDE SEQUENCE</scope>
    <source>
        <strain evidence="1">Berkeley</strain>
    </source>
</reference>
<keyword evidence="2" id="KW-1185">Reference proteome</keyword>
<evidence type="ECO:0000313" key="1">
    <source>
        <dbReference type="EMBL" id="KAJ9060731.1"/>
    </source>
</evidence>
<evidence type="ECO:0000313" key="2">
    <source>
        <dbReference type="Proteomes" id="UP001165960"/>
    </source>
</evidence>
<proteinExistence type="predicted"/>
<accession>A0ACC2SER0</accession>
<dbReference type="Proteomes" id="UP001165960">
    <property type="component" value="Unassembled WGS sequence"/>
</dbReference>